<keyword evidence="6 20" id="KW-0575">Peroxidase</keyword>
<feature type="disulfide bond" evidence="19">
    <location>
        <begin position="197"/>
        <end position="397"/>
    </location>
</feature>
<feature type="binding site" description="axial binding residue" evidence="17">
    <location>
        <position position="269"/>
    </location>
    <ligand>
        <name>heme b</name>
        <dbReference type="ChEBI" id="CHEBI:60344"/>
    </ligand>
    <ligandPart>
        <name>Fe</name>
        <dbReference type="ChEBI" id="CHEBI:18248"/>
    </ligandPart>
</feature>
<dbReference type="InterPro" id="IPR010255">
    <property type="entry name" value="Haem_peroxidase_sf"/>
</dbReference>
<feature type="site" description="Transition state stabilizer" evidence="18">
    <location>
        <position position="138"/>
    </location>
</feature>
<feature type="binding site" evidence="17">
    <location>
        <position position="329"/>
    </location>
    <ligand>
        <name>Ca(2+)</name>
        <dbReference type="ChEBI" id="CHEBI:29108"/>
        <label>2</label>
    </ligand>
</feature>
<comment type="cofactor">
    <cofactor evidence="17 20">
        <name>heme b</name>
        <dbReference type="ChEBI" id="CHEBI:60344"/>
    </cofactor>
    <text evidence="17 20">Binds 1 heme b (iron(II)-protoporphyrin IX) group per subunit.</text>
</comment>
<feature type="disulfide bond" evidence="19">
    <location>
        <begin position="276"/>
        <end position="308"/>
    </location>
</feature>
<keyword evidence="11 20" id="KW-0560">Oxidoreductase</keyword>
<dbReference type="GO" id="GO:0006979">
    <property type="term" value="P:response to oxidative stress"/>
    <property type="evidence" value="ECO:0007669"/>
    <property type="project" value="UniProtKB-UniRule"/>
</dbReference>
<dbReference type="AlphaFoldDB" id="A0A0C9S8A3"/>
<evidence type="ECO:0000256" key="7">
    <source>
        <dbReference type="ARBA" id="ARBA00022617"/>
    </source>
</evidence>
<keyword evidence="5 20" id="KW-0964">Secreted</keyword>
<dbReference type="PANTHER" id="PTHR31388">
    <property type="entry name" value="PEROXIDASE 72-RELATED"/>
    <property type="match status" value="1"/>
</dbReference>
<dbReference type="PANTHER" id="PTHR31388:SF2">
    <property type="entry name" value="PEROXIDASE 17"/>
    <property type="match status" value="1"/>
</dbReference>
<keyword evidence="14" id="KW-0325">Glycoprotein</keyword>
<evidence type="ECO:0000256" key="10">
    <source>
        <dbReference type="ARBA" id="ARBA00022837"/>
    </source>
</evidence>
<evidence type="ECO:0000256" key="1">
    <source>
        <dbReference type="ARBA" id="ARBA00000189"/>
    </source>
</evidence>
<evidence type="ECO:0000256" key="16">
    <source>
        <dbReference type="PIRSR" id="PIRSR600823-2"/>
    </source>
</evidence>
<evidence type="ECO:0000256" key="8">
    <source>
        <dbReference type="ARBA" id="ARBA00022723"/>
    </source>
</evidence>
<comment type="cofactor">
    <cofactor evidence="17 20">
        <name>Ca(2+)</name>
        <dbReference type="ChEBI" id="CHEBI:29108"/>
    </cofactor>
    <text evidence="17 20">Binds 2 calcium ions per subunit.</text>
</comment>
<dbReference type="GO" id="GO:0020037">
    <property type="term" value="F:heme binding"/>
    <property type="evidence" value="ECO:0007669"/>
    <property type="project" value="UniProtKB-UniRule"/>
</dbReference>
<protein>
    <recommendedName>
        <fullName evidence="20">Peroxidase</fullName>
        <ecNumber evidence="20">1.11.1.7</ecNumber>
    </recommendedName>
</protein>
<feature type="binding site" evidence="17">
    <location>
        <position position="143"/>
    </location>
    <ligand>
        <name>Ca(2+)</name>
        <dbReference type="ChEBI" id="CHEBI:29108"/>
        <label>1</label>
    </ligand>
</feature>
<feature type="binding site" evidence="16">
    <location>
        <position position="239"/>
    </location>
    <ligand>
        <name>substrate</name>
    </ligand>
</feature>
<dbReference type="EC" id="1.11.1.7" evidence="20"/>
<feature type="binding site" evidence="17">
    <location>
        <position position="146"/>
    </location>
    <ligand>
        <name>Ca(2+)</name>
        <dbReference type="ChEBI" id="CHEBI:29108"/>
        <label>1</label>
    </ligand>
</feature>
<evidence type="ECO:0000256" key="6">
    <source>
        <dbReference type="ARBA" id="ARBA00022559"/>
    </source>
</evidence>
<dbReference type="PROSITE" id="PS00435">
    <property type="entry name" value="PEROXIDASE_1"/>
    <property type="match status" value="1"/>
</dbReference>
<dbReference type="FunFam" id="1.10.520.10:FF:000006">
    <property type="entry name" value="Peroxidase"/>
    <property type="match status" value="1"/>
</dbReference>
<dbReference type="SUPFAM" id="SSF48113">
    <property type="entry name" value="Heme-dependent peroxidases"/>
    <property type="match status" value="1"/>
</dbReference>
<dbReference type="PROSITE" id="PS50873">
    <property type="entry name" value="PEROXIDASE_4"/>
    <property type="match status" value="1"/>
</dbReference>
<comment type="function">
    <text evidence="2">Removal of H(2)O(2), oxidation of toxic reductants, biosynthesis and degradation of lignin, suberization, auxin catabolism, response to environmental stresses such as wounding, pathogen attack and oxidative stress. These functions might be dependent on each isozyme/isoform in each plant tissue.</text>
</comment>
<feature type="binding site" evidence="17">
    <location>
        <position position="321"/>
    </location>
    <ligand>
        <name>Ca(2+)</name>
        <dbReference type="ChEBI" id="CHEBI:29108"/>
        <label>2</label>
    </ligand>
</feature>
<evidence type="ECO:0000256" key="18">
    <source>
        <dbReference type="PIRSR" id="PIRSR600823-4"/>
    </source>
</evidence>
<dbReference type="InterPro" id="IPR002016">
    <property type="entry name" value="Haem_peroxidase"/>
</dbReference>
<evidence type="ECO:0000256" key="17">
    <source>
        <dbReference type="PIRSR" id="PIRSR600823-3"/>
    </source>
</evidence>
<keyword evidence="20" id="KW-0376">Hydrogen peroxide</keyword>
<name>A0A0C9S8A3_9CONI</name>
<feature type="binding site" evidence="17">
    <location>
        <position position="148"/>
    </location>
    <ligand>
        <name>Ca(2+)</name>
        <dbReference type="ChEBI" id="CHEBI:29108"/>
        <label>1</label>
    </ligand>
</feature>
<dbReference type="Pfam" id="PF00141">
    <property type="entry name" value="peroxidase"/>
    <property type="match status" value="1"/>
</dbReference>
<comment type="similarity">
    <text evidence="20">Belongs to the peroxidase family. Classical plant (class III) peroxidase subfamily.</text>
</comment>
<proteinExistence type="inferred from homology"/>
<evidence type="ECO:0000256" key="3">
    <source>
        <dbReference type="ARBA" id="ARBA00004613"/>
    </source>
</evidence>
<evidence type="ECO:0000256" key="5">
    <source>
        <dbReference type="ARBA" id="ARBA00022525"/>
    </source>
</evidence>
<evidence type="ECO:0000256" key="14">
    <source>
        <dbReference type="ARBA" id="ARBA00023180"/>
    </source>
</evidence>
<feature type="domain" description="Plant heme peroxidase family profile" evidence="21">
    <location>
        <begin position="101"/>
        <end position="401"/>
    </location>
</feature>
<dbReference type="PRINTS" id="PR00458">
    <property type="entry name" value="PEROXIDASE"/>
</dbReference>
<keyword evidence="8 17" id="KW-0479">Metal-binding</keyword>
<feature type="binding site" evidence="17">
    <location>
        <position position="164"/>
    </location>
    <ligand>
        <name>Ca(2+)</name>
        <dbReference type="ChEBI" id="CHEBI:29108"/>
        <label>1</label>
    </ligand>
</feature>
<feature type="binding site" evidence="17">
    <location>
        <position position="152"/>
    </location>
    <ligand>
        <name>Ca(2+)</name>
        <dbReference type="ChEBI" id="CHEBI:29108"/>
        <label>1</label>
    </ligand>
</feature>
<keyword evidence="7 20" id="KW-0349">Heme</keyword>
<keyword evidence="12 17" id="KW-0408">Iron</keyword>
<dbReference type="InterPro" id="IPR000823">
    <property type="entry name" value="Peroxidase_pln"/>
</dbReference>
<dbReference type="PROSITE" id="PS00436">
    <property type="entry name" value="PEROXIDASE_2"/>
    <property type="match status" value="1"/>
</dbReference>
<evidence type="ECO:0000256" key="11">
    <source>
        <dbReference type="ARBA" id="ARBA00023002"/>
    </source>
</evidence>
<dbReference type="GO" id="GO:0046872">
    <property type="term" value="F:metal ion binding"/>
    <property type="evidence" value="ECO:0007669"/>
    <property type="project" value="UniProtKB-UniRule"/>
</dbReference>
<keyword evidence="13 19" id="KW-1015">Disulfide bond</keyword>
<dbReference type="InterPro" id="IPR019794">
    <property type="entry name" value="Peroxidases_AS"/>
</dbReference>
<feature type="binding site" evidence="17">
    <location>
        <position position="150"/>
    </location>
    <ligand>
        <name>Ca(2+)</name>
        <dbReference type="ChEBI" id="CHEBI:29108"/>
        <label>1</label>
    </ligand>
</feature>
<evidence type="ECO:0000256" key="2">
    <source>
        <dbReference type="ARBA" id="ARBA00002322"/>
    </source>
</evidence>
<keyword evidence="9" id="KW-0732">Signal</keyword>
<dbReference type="GO" id="GO:0140825">
    <property type="term" value="F:lactoperoxidase activity"/>
    <property type="evidence" value="ECO:0007669"/>
    <property type="project" value="UniProtKB-EC"/>
</dbReference>
<comment type="similarity">
    <text evidence="4">Belongs to the peroxidase family. Ascorbate peroxidase subfamily.</text>
</comment>
<feature type="binding site" evidence="17">
    <location>
        <position position="270"/>
    </location>
    <ligand>
        <name>Ca(2+)</name>
        <dbReference type="ChEBI" id="CHEBI:29108"/>
        <label>2</label>
    </ligand>
</feature>
<evidence type="ECO:0000256" key="15">
    <source>
        <dbReference type="PIRSR" id="PIRSR600823-1"/>
    </source>
</evidence>
<dbReference type="CDD" id="cd00693">
    <property type="entry name" value="secretory_peroxidase"/>
    <property type="match status" value="1"/>
</dbReference>
<evidence type="ECO:0000256" key="12">
    <source>
        <dbReference type="ARBA" id="ARBA00023004"/>
    </source>
</evidence>
<dbReference type="InterPro" id="IPR033905">
    <property type="entry name" value="Secretory_peroxidase"/>
</dbReference>
<evidence type="ECO:0000256" key="19">
    <source>
        <dbReference type="PIRSR" id="PIRSR600823-5"/>
    </source>
</evidence>
<accession>A0A0C9S8A3</accession>
<dbReference type="EMBL" id="GCHU01005242">
    <property type="protein sequence ID" value="JAG88852.1"/>
    <property type="molecule type" value="Transcribed_RNA"/>
</dbReference>
<feature type="disulfide bond" evidence="19">
    <location>
        <begin position="111"/>
        <end position="191"/>
    </location>
</feature>
<evidence type="ECO:0000313" key="22">
    <source>
        <dbReference type="EMBL" id="JAG88852.1"/>
    </source>
</evidence>
<dbReference type="FunFam" id="1.10.420.10:FF:000001">
    <property type="entry name" value="Peroxidase"/>
    <property type="match status" value="1"/>
</dbReference>
<dbReference type="PRINTS" id="PR00461">
    <property type="entry name" value="PLPEROXIDASE"/>
</dbReference>
<dbReference type="InterPro" id="IPR019793">
    <property type="entry name" value="Peroxidases_heam-ligand_BS"/>
</dbReference>
<evidence type="ECO:0000256" key="9">
    <source>
        <dbReference type="ARBA" id="ARBA00022729"/>
    </source>
</evidence>
<dbReference type="GO" id="GO:0042744">
    <property type="term" value="P:hydrogen peroxide catabolic process"/>
    <property type="evidence" value="ECO:0007669"/>
    <property type="project" value="UniProtKB-KW"/>
</dbReference>
<comment type="subcellular location">
    <subcellularLocation>
        <location evidence="3 20">Secreted</location>
    </subcellularLocation>
</comment>
<dbReference type="Gene3D" id="1.10.420.10">
    <property type="entry name" value="Peroxidase, domain 2"/>
    <property type="match status" value="1"/>
</dbReference>
<evidence type="ECO:0000256" key="13">
    <source>
        <dbReference type="ARBA" id="ARBA00023157"/>
    </source>
</evidence>
<sequence>MIMASNTMRKVGTKWRMDDSLSSECVSLFSFHILFYRPQAFPFSSKVSFLLHWIEREFSPSLQLKLLFMAKLLQPMFLALEFCMMITIIKKIVGVEAENGLLERGFYMRSCPEAEAVVRSVLNEAIRRDPRNAASVLRLQFHDCLVNGCDGSVLLDETPTMAGEKNALSNINSLRAYDVIDHIKYALERVCPNTVSCADILIIAARDAVFLNGGPFWDVFLGRKDSLTASQSDSDDIMPSPRANVTALVRLFDRFGLSVTDLVALSGTHTIGKGRCFSIMFRLYNQSGTGRPDPTIEYEYRRYLDAQCPRGVDENTTLDLDYGSPTAFDNSYFKNLVEGRGLLNSDEVLFSTPGETRELVKVFSEDEPAFFSALVDSMIRLGNLPPTSREGEIRRNCRRVNSQIVNGRLSN</sequence>
<organism evidence="22">
    <name type="scientific">Wollemia nobilis</name>
    <dbReference type="NCBI Taxonomy" id="56998"/>
    <lineage>
        <taxon>Eukaryota</taxon>
        <taxon>Viridiplantae</taxon>
        <taxon>Streptophyta</taxon>
        <taxon>Embryophyta</taxon>
        <taxon>Tracheophyta</taxon>
        <taxon>Spermatophyta</taxon>
        <taxon>Pinopsida</taxon>
        <taxon>Pinidae</taxon>
        <taxon>Conifers II</taxon>
        <taxon>Araucariales</taxon>
        <taxon>Araucariaceae</taxon>
        <taxon>Wollemia</taxon>
    </lineage>
</organism>
<evidence type="ECO:0000259" key="21">
    <source>
        <dbReference type="PROSITE" id="PS50873"/>
    </source>
</evidence>
<dbReference type="Gene3D" id="1.10.520.10">
    <property type="match status" value="1"/>
</dbReference>
<comment type="catalytic activity">
    <reaction evidence="1 20">
        <text>2 a phenolic donor + H2O2 = 2 a phenolic radical donor + 2 H2O</text>
        <dbReference type="Rhea" id="RHEA:56136"/>
        <dbReference type="ChEBI" id="CHEBI:15377"/>
        <dbReference type="ChEBI" id="CHEBI:16240"/>
        <dbReference type="ChEBI" id="CHEBI:139520"/>
        <dbReference type="ChEBI" id="CHEBI:139521"/>
        <dbReference type="EC" id="1.11.1.7"/>
    </reaction>
</comment>
<evidence type="ECO:0000256" key="20">
    <source>
        <dbReference type="RuleBase" id="RU362060"/>
    </source>
</evidence>
<evidence type="ECO:0000256" key="4">
    <source>
        <dbReference type="ARBA" id="ARBA00006873"/>
    </source>
</evidence>
<feature type="active site" description="Proton acceptor" evidence="15">
    <location>
        <position position="142"/>
    </location>
</feature>
<feature type="disulfide bond" evidence="19">
    <location>
        <begin position="144"/>
        <end position="149"/>
    </location>
</feature>
<keyword evidence="10 17" id="KW-0106">Calcium</keyword>
<dbReference type="GO" id="GO:0005576">
    <property type="term" value="C:extracellular region"/>
    <property type="evidence" value="ECO:0007669"/>
    <property type="project" value="UniProtKB-SubCell"/>
</dbReference>
<reference evidence="22" key="1">
    <citation type="submission" date="2015-02" db="EMBL/GenBank/DDBJ databases">
        <title>A transcriptome of Wollemia nobilis - a relic of Gondwana.</title>
        <authorList>
            <person name="Chia J.Y."/>
            <person name="Leong Y.S."/>
            <person name="Abdul Karim S."/>
            <person name="Wan Azmi N."/>
            <person name="Hercus R."/>
            <person name="Croft L."/>
        </authorList>
    </citation>
    <scope>NUCLEOTIDE SEQUENCE</scope>
    <source>
        <strain evidence="22">MaeBrown</strain>
        <tissue evidence="22">Leaf</tissue>
    </source>
</reference>